<feature type="non-terminal residue" evidence="2">
    <location>
        <position position="41"/>
    </location>
</feature>
<dbReference type="AlphaFoldDB" id="A0A9N9JIX5"/>
<evidence type="ECO:0000259" key="1">
    <source>
        <dbReference type="Pfam" id="PF08156"/>
    </source>
</evidence>
<name>A0A9N9JIX5_9GLOM</name>
<reference evidence="2" key="1">
    <citation type="submission" date="2021-06" db="EMBL/GenBank/DDBJ databases">
        <authorList>
            <person name="Kallberg Y."/>
            <person name="Tangrot J."/>
            <person name="Rosling A."/>
        </authorList>
    </citation>
    <scope>NUCLEOTIDE SEQUENCE</scope>
    <source>
        <strain evidence="2">IN212</strain>
    </source>
</reference>
<protein>
    <submittedName>
        <fullName evidence="2">8324_t:CDS:1</fullName>
    </submittedName>
</protein>
<feature type="domain" description="Nucleolar protein 58/56 N-terminal" evidence="1">
    <location>
        <begin position="2"/>
        <end position="40"/>
    </location>
</feature>
<keyword evidence="3" id="KW-1185">Reference proteome</keyword>
<dbReference type="InterPro" id="IPR012974">
    <property type="entry name" value="NOP58/56_N"/>
</dbReference>
<gene>
    <name evidence="2" type="ORF">RFULGI_LOCUS16009</name>
</gene>
<comment type="caution">
    <text evidence="2">The sequence shown here is derived from an EMBL/GenBank/DDBJ whole genome shotgun (WGS) entry which is preliminary data.</text>
</comment>
<proteinExistence type="predicted"/>
<sequence>MLVLFETAAGYALFQVLNEGKLETPEELWQAFETPENAANT</sequence>
<dbReference type="Proteomes" id="UP000789396">
    <property type="component" value="Unassembled WGS sequence"/>
</dbReference>
<dbReference type="Pfam" id="PF08156">
    <property type="entry name" value="NOP5NT"/>
    <property type="match status" value="1"/>
</dbReference>
<accession>A0A9N9JIX5</accession>
<evidence type="ECO:0000313" key="2">
    <source>
        <dbReference type="EMBL" id="CAG8783130.1"/>
    </source>
</evidence>
<dbReference type="EMBL" id="CAJVPZ010054427">
    <property type="protein sequence ID" value="CAG8783130.1"/>
    <property type="molecule type" value="Genomic_DNA"/>
</dbReference>
<dbReference type="OrthoDB" id="6780543at2759"/>
<organism evidence="2 3">
    <name type="scientific">Racocetra fulgida</name>
    <dbReference type="NCBI Taxonomy" id="60492"/>
    <lineage>
        <taxon>Eukaryota</taxon>
        <taxon>Fungi</taxon>
        <taxon>Fungi incertae sedis</taxon>
        <taxon>Mucoromycota</taxon>
        <taxon>Glomeromycotina</taxon>
        <taxon>Glomeromycetes</taxon>
        <taxon>Diversisporales</taxon>
        <taxon>Gigasporaceae</taxon>
        <taxon>Racocetra</taxon>
    </lineage>
</organism>
<evidence type="ECO:0000313" key="3">
    <source>
        <dbReference type="Proteomes" id="UP000789396"/>
    </source>
</evidence>